<dbReference type="EMBL" id="LANR01000001">
    <property type="protein sequence ID" value="KJV61947.1"/>
    <property type="molecule type" value="Genomic_DNA"/>
</dbReference>
<gene>
    <name evidence="1" type="ORF">APHACPA_0963</name>
</gene>
<organism evidence="1 2">
    <name type="scientific">Rickettsia amblyommatis str. Ac/Pa</name>
    <dbReference type="NCBI Taxonomy" id="1359164"/>
    <lineage>
        <taxon>Bacteria</taxon>
        <taxon>Pseudomonadati</taxon>
        <taxon>Pseudomonadota</taxon>
        <taxon>Alphaproteobacteria</taxon>
        <taxon>Rickettsiales</taxon>
        <taxon>Rickettsiaceae</taxon>
        <taxon>Rickettsieae</taxon>
        <taxon>Rickettsia</taxon>
        <taxon>spotted fever group</taxon>
    </lineage>
</organism>
<evidence type="ECO:0000313" key="1">
    <source>
        <dbReference type="EMBL" id="KJV61947.1"/>
    </source>
</evidence>
<reference evidence="1 2" key="1">
    <citation type="submission" date="2015-01" db="EMBL/GenBank/DDBJ databases">
        <title>Genome Sequencing of Rickettsiales.</title>
        <authorList>
            <person name="Daugherty S.C."/>
            <person name="Su Q."/>
            <person name="Abolude K."/>
            <person name="Beier-Sexton M."/>
            <person name="Carlyon J.A."/>
            <person name="Carter R."/>
            <person name="Day N.P."/>
            <person name="Dumler S.J."/>
            <person name="Dyachenko V."/>
            <person name="Godinez A."/>
            <person name="Kurtti T.J."/>
            <person name="Lichay M."/>
            <person name="Mullins K.E."/>
            <person name="Ott S."/>
            <person name="Pappas-Brown V."/>
            <person name="Paris D.H."/>
            <person name="Patel P."/>
            <person name="Richards A.L."/>
            <person name="Sadzewicz L."/>
            <person name="Sears K."/>
            <person name="Seidman D."/>
            <person name="Sengamalay N."/>
            <person name="Stenos J."/>
            <person name="Tallon L.J."/>
            <person name="Vincent G."/>
            <person name="Fraser C.M."/>
            <person name="Munderloh U."/>
            <person name="Dunning-Hotopp J.C."/>
        </authorList>
    </citation>
    <scope>NUCLEOTIDE SEQUENCE [LARGE SCALE GENOMIC DNA]</scope>
    <source>
        <strain evidence="1 2">Ac/Pa</strain>
    </source>
</reference>
<name>A0A0F3N2L3_RICAM</name>
<proteinExistence type="predicted"/>
<sequence>MRNKENISNIILDAEENALLESLKMINGKELKILNKRNI</sequence>
<comment type="caution">
    <text evidence="1">The sequence shown here is derived from an EMBL/GenBank/DDBJ whole genome shotgun (WGS) entry which is preliminary data.</text>
</comment>
<dbReference type="AlphaFoldDB" id="A0A0F3N2L3"/>
<protein>
    <submittedName>
        <fullName evidence="1">Uncharacterized protein</fullName>
    </submittedName>
</protein>
<keyword evidence="2" id="KW-1185">Reference proteome</keyword>
<dbReference type="PATRIC" id="fig|1359164.3.peg.952"/>
<dbReference type="Proteomes" id="UP000033556">
    <property type="component" value="Unassembled WGS sequence"/>
</dbReference>
<evidence type="ECO:0000313" key="2">
    <source>
        <dbReference type="Proteomes" id="UP000033556"/>
    </source>
</evidence>
<accession>A0A0F3N2L3</accession>